<feature type="compositionally biased region" description="Low complexity" evidence="1">
    <location>
        <begin position="172"/>
        <end position="184"/>
    </location>
</feature>
<sequence>MAKTAVMHQPPPSEKSNVPRISVNCAQLKNVETFAFLENVQGRRLDDTPLRSGDLELLLEPNQETESLPSQLPPQNTEAEMARQDPGHGRPGADQNPQVPHHAEASATAIEWPYDITTTTTPTTDKHFIDAPPLTITDIFLPSPPLAPITGTNTTCLTPANSVAVSDFLPPTTSNTTITSSTSDGDSDRLSPNESSEVVYQTFCNDGDSKYVGEMDENCRLVYMSTNWRLGGKTQTHSLQQPPHSPLQADPLSLRNQQLSALVGNLQAECDQVLASNNELTLELVLLQQRRIALEILLERLTPLEA</sequence>
<gene>
    <name evidence="2" type="ORF">SSLN_LOCUS10717</name>
</gene>
<keyword evidence="3" id="KW-1185">Reference proteome</keyword>
<accession>A0A183T2L9</accession>
<feature type="region of interest" description="Disordered" evidence="1">
    <location>
        <begin position="59"/>
        <end position="118"/>
    </location>
</feature>
<evidence type="ECO:0000313" key="2">
    <source>
        <dbReference type="EMBL" id="VDL97102.1"/>
    </source>
</evidence>
<protein>
    <submittedName>
        <fullName evidence="2 4">Uncharacterized protein</fullName>
    </submittedName>
</protein>
<reference evidence="4" key="1">
    <citation type="submission" date="2016-06" db="UniProtKB">
        <authorList>
            <consortium name="WormBaseParasite"/>
        </authorList>
    </citation>
    <scope>IDENTIFICATION</scope>
</reference>
<reference evidence="2 3" key="2">
    <citation type="submission" date="2018-11" db="EMBL/GenBank/DDBJ databases">
        <authorList>
            <consortium name="Pathogen Informatics"/>
        </authorList>
    </citation>
    <scope>NUCLEOTIDE SEQUENCE [LARGE SCALE GENOMIC DNA]</scope>
    <source>
        <strain evidence="2 3">NST_G2</strain>
    </source>
</reference>
<proteinExistence type="predicted"/>
<feature type="compositionally biased region" description="Polar residues" evidence="1">
    <location>
        <begin position="62"/>
        <end position="78"/>
    </location>
</feature>
<feature type="region of interest" description="Disordered" evidence="1">
    <location>
        <begin position="168"/>
        <end position="194"/>
    </location>
</feature>
<dbReference type="WBParaSite" id="SSLN_0001113501-mRNA-1">
    <property type="protein sequence ID" value="SSLN_0001113501-mRNA-1"/>
    <property type="gene ID" value="SSLN_0001113501"/>
</dbReference>
<dbReference type="AlphaFoldDB" id="A0A183T2L9"/>
<organism evidence="4">
    <name type="scientific">Schistocephalus solidus</name>
    <name type="common">Tapeworm</name>
    <dbReference type="NCBI Taxonomy" id="70667"/>
    <lineage>
        <taxon>Eukaryota</taxon>
        <taxon>Metazoa</taxon>
        <taxon>Spiralia</taxon>
        <taxon>Lophotrochozoa</taxon>
        <taxon>Platyhelminthes</taxon>
        <taxon>Cestoda</taxon>
        <taxon>Eucestoda</taxon>
        <taxon>Diphyllobothriidea</taxon>
        <taxon>Diphyllobothriidae</taxon>
        <taxon>Schistocephalus</taxon>
    </lineage>
</organism>
<evidence type="ECO:0000313" key="3">
    <source>
        <dbReference type="Proteomes" id="UP000275846"/>
    </source>
</evidence>
<name>A0A183T2L9_SCHSO</name>
<evidence type="ECO:0000313" key="4">
    <source>
        <dbReference type="WBParaSite" id="SSLN_0001113501-mRNA-1"/>
    </source>
</evidence>
<feature type="region of interest" description="Disordered" evidence="1">
    <location>
        <begin position="1"/>
        <end position="20"/>
    </location>
</feature>
<dbReference type="EMBL" id="UYSU01036046">
    <property type="protein sequence ID" value="VDL97102.1"/>
    <property type="molecule type" value="Genomic_DNA"/>
</dbReference>
<dbReference type="OrthoDB" id="6281471at2759"/>
<evidence type="ECO:0000256" key="1">
    <source>
        <dbReference type="SAM" id="MobiDB-lite"/>
    </source>
</evidence>
<dbReference type="Proteomes" id="UP000275846">
    <property type="component" value="Unassembled WGS sequence"/>
</dbReference>